<comment type="subcellular location">
    <subcellularLocation>
        <location evidence="1">Membrane</location>
        <topology evidence="1">Multi-pass membrane protein</topology>
    </subcellularLocation>
</comment>
<evidence type="ECO:0000256" key="7">
    <source>
        <dbReference type="ARBA" id="ARBA00022989"/>
    </source>
</evidence>
<accession>A0A1H0JA11</accession>
<organism evidence="12 13">
    <name type="scientific">Aureimonas jatrophae</name>
    <dbReference type="NCBI Taxonomy" id="1166073"/>
    <lineage>
        <taxon>Bacteria</taxon>
        <taxon>Pseudomonadati</taxon>
        <taxon>Pseudomonadota</taxon>
        <taxon>Alphaproteobacteria</taxon>
        <taxon>Hyphomicrobiales</taxon>
        <taxon>Aurantimonadaceae</taxon>
        <taxon>Aureimonas</taxon>
    </lineage>
</organism>
<dbReference type="GO" id="GO:0016020">
    <property type="term" value="C:membrane"/>
    <property type="evidence" value="ECO:0007669"/>
    <property type="project" value="UniProtKB-SubCell"/>
</dbReference>
<evidence type="ECO:0000256" key="1">
    <source>
        <dbReference type="ARBA" id="ARBA00004141"/>
    </source>
</evidence>
<sequence length="235" mass="25566">MESTALLIGFIVMSIASIGIYVTGSKASAIRHHTQIHALVPFIAATAYLAMYLGTFVMDRGDGVTLYVPRYGDWIFTTPLLLSSLVALALHEHPRQGGYVVAIVGLDALMILTGLLSAMSLDGSTRLVWFLWSCAAFAGVYFMLWGPLRERSASYGGALNEVYRKNALQLSVVWLIYPVVFAVGPEGLGIISGAASVWAILILDIIAKVVYGFTAGERLKKAEPELVKREERRLA</sequence>
<keyword evidence="5 11" id="KW-0812">Transmembrane</keyword>
<evidence type="ECO:0000256" key="8">
    <source>
        <dbReference type="ARBA" id="ARBA00022991"/>
    </source>
</evidence>
<dbReference type="Proteomes" id="UP000198793">
    <property type="component" value="Unassembled WGS sequence"/>
</dbReference>
<feature type="transmembrane region" description="Helical" evidence="11">
    <location>
        <begin position="127"/>
        <end position="146"/>
    </location>
</feature>
<dbReference type="SMART" id="SM01021">
    <property type="entry name" value="Bac_rhodopsin"/>
    <property type="match status" value="1"/>
</dbReference>
<evidence type="ECO:0000256" key="2">
    <source>
        <dbReference type="ARBA" id="ARBA00008130"/>
    </source>
</evidence>
<dbReference type="PANTHER" id="PTHR28286:SF2">
    <property type="entry name" value="BACTERIORHODOPSIN _OPSIN, NOPA (EUROFUNG)"/>
    <property type="match status" value="1"/>
</dbReference>
<evidence type="ECO:0000256" key="9">
    <source>
        <dbReference type="ARBA" id="ARBA00023136"/>
    </source>
</evidence>
<feature type="transmembrane region" description="Helical" evidence="11">
    <location>
        <begin position="36"/>
        <end position="54"/>
    </location>
</feature>
<dbReference type="GO" id="GO:0005216">
    <property type="term" value="F:monoatomic ion channel activity"/>
    <property type="evidence" value="ECO:0007669"/>
    <property type="project" value="InterPro"/>
</dbReference>
<dbReference type="GO" id="GO:0007602">
    <property type="term" value="P:phototransduction"/>
    <property type="evidence" value="ECO:0007669"/>
    <property type="project" value="UniProtKB-KW"/>
</dbReference>
<dbReference type="PROSITE" id="PS00950">
    <property type="entry name" value="BACTERIAL_OPSIN_1"/>
    <property type="match status" value="1"/>
</dbReference>
<keyword evidence="10" id="KW-0675">Receptor</keyword>
<dbReference type="RefSeq" id="WP_090674335.1">
    <property type="nucleotide sequence ID" value="NZ_FNIT01000006.1"/>
</dbReference>
<feature type="transmembrane region" description="Helical" evidence="11">
    <location>
        <begin position="74"/>
        <end position="91"/>
    </location>
</feature>
<dbReference type="STRING" id="1166073.SAMN05192530_10683"/>
<keyword evidence="3" id="KW-0600">Photoreceptor protein</keyword>
<evidence type="ECO:0000313" key="12">
    <source>
        <dbReference type="EMBL" id="SDO40608.1"/>
    </source>
</evidence>
<dbReference type="InterPro" id="IPR001425">
    <property type="entry name" value="Arc/bac/fun_rhodopsins"/>
</dbReference>
<evidence type="ECO:0000256" key="10">
    <source>
        <dbReference type="ARBA" id="ARBA00023170"/>
    </source>
</evidence>
<comment type="similarity">
    <text evidence="2">Belongs to the archaeal/bacterial/fungal opsin family.</text>
</comment>
<evidence type="ECO:0000256" key="11">
    <source>
        <dbReference type="SAM" id="Phobius"/>
    </source>
</evidence>
<evidence type="ECO:0000256" key="5">
    <source>
        <dbReference type="ARBA" id="ARBA00022692"/>
    </source>
</evidence>
<feature type="transmembrane region" description="Helical" evidence="11">
    <location>
        <begin position="98"/>
        <end position="121"/>
    </location>
</feature>
<keyword evidence="7 11" id="KW-1133">Transmembrane helix</keyword>
<dbReference type="PANTHER" id="PTHR28286">
    <property type="match status" value="1"/>
</dbReference>
<feature type="transmembrane region" description="Helical" evidence="11">
    <location>
        <begin position="167"/>
        <end position="184"/>
    </location>
</feature>
<dbReference type="SUPFAM" id="SSF81321">
    <property type="entry name" value="Family A G protein-coupled receptor-like"/>
    <property type="match status" value="1"/>
</dbReference>
<dbReference type="InterPro" id="IPR018229">
    <property type="entry name" value="Rhodopsin_retinal_BS"/>
</dbReference>
<reference evidence="12 13" key="1">
    <citation type="submission" date="2016-10" db="EMBL/GenBank/DDBJ databases">
        <authorList>
            <person name="de Groot N.N."/>
        </authorList>
    </citation>
    <scope>NUCLEOTIDE SEQUENCE [LARGE SCALE GENOMIC DNA]</scope>
    <source>
        <strain evidence="13">L7-484,KACC 16230,DSM 25025</strain>
    </source>
</reference>
<keyword evidence="8" id="KW-0157">Chromophore</keyword>
<name>A0A1H0JA11_9HYPH</name>
<keyword evidence="4" id="KW-0716">Sensory transduction</keyword>
<evidence type="ECO:0000256" key="6">
    <source>
        <dbReference type="ARBA" id="ARBA00022925"/>
    </source>
</evidence>
<protein>
    <submittedName>
        <fullName evidence="12">Bacteriorhodopsin</fullName>
    </submittedName>
</protein>
<keyword evidence="13" id="KW-1185">Reference proteome</keyword>
<dbReference type="GO" id="GO:0009881">
    <property type="term" value="F:photoreceptor activity"/>
    <property type="evidence" value="ECO:0007669"/>
    <property type="project" value="UniProtKB-KW"/>
</dbReference>
<evidence type="ECO:0000313" key="13">
    <source>
        <dbReference type="Proteomes" id="UP000198793"/>
    </source>
</evidence>
<dbReference type="Pfam" id="PF01036">
    <property type="entry name" value="Bac_rhodopsin"/>
    <property type="match status" value="1"/>
</dbReference>
<evidence type="ECO:0000256" key="3">
    <source>
        <dbReference type="ARBA" id="ARBA00022543"/>
    </source>
</evidence>
<dbReference type="EMBL" id="FNIT01000006">
    <property type="protein sequence ID" value="SDO40608.1"/>
    <property type="molecule type" value="Genomic_DNA"/>
</dbReference>
<dbReference type="OrthoDB" id="70408at2"/>
<gene>
    <name evidence="12" type="ORF">SAMN05192530_10683</name>
</gene>
<feature type="transmembrane region" description="Helical" evidence="11">
    <location>
        <begin position="190"/>
        <end position="211"/>
    </location>
</feature>
<feature type="transmembrane region" description="Helical" evidence="11">
    <location>
        <begin position="6"/>
        <end position="24"/>
    </location>
</feature>
<dbReference type="Gene3D" id="1.20.1070.10">
    <property type="entry name" value="Rhodopsin 7-helix transmembrane proteins"/>
    <property type="match status" value="1"/>
</dbReference>
<keyword evidence="9 11" id="KW-0472">Membrane</keyword>
<keyword evidence="6" id="KW-0681">Retinal protein</keyword>
<proteinExistence type="inferred from homology"/>
<dbReference type="AlphaFoldDB" id="A0A1H0JA11"/>
<evidence type="ECO:0000256" key="4">
    <source>
        <dbReference type="ARBA" id="ARBA00022606"/>
    </source>
</evidence>
<dbReference type="PRINTS" id="PR00251">
    <property type="entry name" value="BACTRLOPSIN"/>
</dbReference>